<proteinExistence type="predicted"/>
<accession>A0A4S4MN89</accession>
<dbReference type="OrthoDB" id="4584900at2759"/>
<protein>
    <submittedName>
        <fullName evidence="3">Uncharacterized protein</fullName>
    </submittedName>
</protein>
<organism evidence="3 4">
    <name type="scientific">Antrodiella citrinella</name>
    <dbReference type="NCBI Taxonomy" id="2447956"/>
    <lineage>
        <taxon>Eukaryota</taxon>
        <taxon>Fungi</taxon>
        <taxon>Dikarya</taxon>
        <taxon>Basidiomycota</taxon>
        <taxon>Agaricomycotina</taxon>
        <taxon>Agaricomycetes</taxon>
        <taxon>Polyporales</taxon>
        <taxon>Steccherinaceae</taxon>
        <taxon>Antrodiella</taxon>
    </lineage>
</organism>
<evidence type="ECO:0000256" key="2">
    <source>
        <dbReference type="SAM" id="SignalP"/>
    </source>
</evidence>
<comment type="caution">
    <text evidence="3">The sequence shown here is derived from an EMBL/GenBank/DDBJ whole genome shotgun (WGS) entry which is preliminary data.</text>
</comment>
<name>A0A4S4MN89_9APHY</name>
<dbReference type="Proteomes" id="UP000308730">
    <property type="component" value="Unassembled WGS sequence"/>
</dbReference>
<dbReference type="AlphaFoldDB" id="A0A4S4MN89"/>
<feature type="region of interest" description="Disordered" evidence="1">
    <location>
        <begin position="56"/>
        <end position="78"/>
    </location>
</feature>
<evidence type="ECO:0000313" key="3">
    <source>
        <dbReference type="EMBL" id="THH27105.1"/>
    </source>
</evidence>
<dbReference type="EMBL" id="SGPM01000279">
    <property type="protein sequence ID" value="THH27105.1"/>
    <property type="molecule type" value="Genomic_DNA"/>
</dbReference>
<keyword evidence="2" id="KW-0732">Signal</keyword>
<feature type="signal peptide" evidence="2">
    <location>
        <begin position="1"/>
        <end position="24"/>
    </location>
</feature>
<gene>
    <name evidence="3" type="ORF">EUX98_g7082</name>
</gene>
<evidence type="ECO:0000256" key="1">
    <source>
        <dbReference type="SAM" id="MobiDB-lite"/>
    </source>
</evidence>
<sequence>MVSTLLRLLAASTLVIPALVGVGATPSSTVPGPVHPKINPQSFVALPARKRHVLPSTPETNAQRMKRGLGPKRPNFGRHKRALLPRQSSTPCASPTGYIEVDYVDDAGATIDGYLGATANDYGEYPFVESRDNALKVQLNNCASNGSPFDISTLNGIANEPYLGFIDGFSNESPVLSPGSYNYVYIGGTSQTPSGSPPLVQSNSFTDATELAEAVESAVWELGSDGRLTSAWVNPDNSIPAEVLLYVPSAGTFTVTADRQAFRDTFGPAFPVIFKFISA</sequence>
<feature type="compositionally biased region" description="Basic residues" evidence="1">
    <location>
        <begin position="64"/>
        <end position="78"/>
    </location>
</feature>
<feature type="chain" id="PRO_5020222522" evidence="2">
    <location>
        <begin position="25"/>
        <end position="279"/>
    </location>
</feature>
<reference evidence="3 4" key="1">
    <citation type="submission" date="2019-02" db="EMBL/GenBank/DDBJ databases">
        <title>Genome sequencing of the rare red list fungi Antrodiella citrinella (Flaviporus citrinellus).</title>
        <authorList>
            <person name="Buettner E."/>
            <person name="Kellner H."/>
        </authorList>
    </citation>
    <scope>NUCLEOTIDE SEQUENCE [LARGE SCALE GENOMIC DNA]</scope>
    <source>
        <strain evidence="3 4">DSM 108506</strain>
    </source>
</reference>
<keyword evidence="4" id="KW-1185">Reference proteome</keyword>
<evidence type="ECO:0000313" key="4">
    <source>
        <dbReference type="Proteomes" id="UP000308730"/>
    </source>
</evidence>